<comment type="function">
    <text evidence="13">Telomerase is a ribonucleoprotein enzyme essential for the replication of chromosome termini in most eukaryotes. It elongates telomeres. It is a reverse transcriptase that adds simple sequence repeats to chromosome ends by copying a template sequence within the RNA component of the enzyme.</text>
</comment>
<comment type="catalytic activity">
    <reaction evidence="12 13">
        <text>DNA(n) + a 2'-deoxyribonucleoside 5'-triphosphate = DNA(n+1) + diphosphate</text>
        <dbReference type="Rhea" id="RHEA:22508"/>
        <dbReference type="Rhea" id="RHEA-COMP:17339"/>
        <dbReference type="Rhea" id="RHEA-COMP:17340"/>
        <dbReference type="ChEBI" id="CHEBI:33019"/>
        <dbReference type="ChEBI" id="CHEBI:61560"/>
        <dbReference type="ChEBI" id="CHEBI:173112"/>
        <dbReference type="EC" id="2.7.7.49"/>
    </reaction>
</comment>
<keyword evidence="5 13" id="KW-0808">Transferase</keyword>
<evidence type="ECO:0000256" key="4">
    <source>
        <dbReference type="ARBA" id="ARBA00022454"/>
    </source>
</evidence>
<dbReference type="GO" id="GO:0007004">
    <property type="term" value="P:telomere maintenance via telomerase"/>
    <property type="evidence" value="ECO:0007669"/>
    <property type="project" value="TreeGrafter"/>
</dbReference>
<dbReference type="InParanoid" id="A0A0D2UNU5"/>
<dbReference type="AlphaFoldDB" id="A0A0D2UNU5"/>
<feature type="domain" description="Reverse transcriptase" evidence="15">
    <location>
        <begin position="657"/>
        <end position="987"/>
    </location>
</feature>
<feature type="compositionally biased region" description="Polar residues" evidence="14">
    <location>
        <begin position="332"/>
        <end position="341"/>
    </location>
</feature>
<feature type="region of interest" description="Disordered" evidence="14">
    <location>
        <begin position="31"/>
        <end position="83"/>
    </location>
</feature>
<keyword evidence="7 13" id="KW-0479">Metal-binding</keyword>
<dbReference type="Gene3D" id="3.30.70.2630">
    <property type="match status" value="1"/>
</dbReference>
<evidence type="ECO:0000256" key="2">
    <source>
        <dbReference type="ARBA" id="ARBA00012493"/>
    </source>
</evidence>
<evidence type="ECO:0000256" key="7">
    <source>
        <dbReference type="ARBA" id="ARBA00022723"/>
    </source>
</evidence>
<evidence type="ECO:0000256" key="3">
    <source>
        <dbReference type="ARBA" id="ARBA00016182"/>
    </source>
</evidence>
<dbReference type="RefSeq" id="XP_004344536.2">
    <property type="nucleotide sequence ID" value="XM_004344486.2"/>
</dbReference>
<dbReference type="Gene3D" id="1.10.10.1970">
    <property type="entry name" value="TERT catalytic subunit-like"/>
    <property type="match status" value="1"/>
</dbReference>
<dbReference type="Pfam" id="PF00078">
    <property type="entry name" value="RVT_1"/>
    <property type="match status" value="1"/>
</dbReference>
<dbReference type="EC" id="2.7.7.49" evidence="2 13"/>
<evidence type="ECO:0000256" key="8">
    <source>
        <dbReference type="ARBA" id="ARBA00022842"/>
    </source>
</evidence>
<evidence type="ECO:0000259" key="15">
    <source>
        <dbReference type="PROSITE" id="PS50878"/>
    </source>
</evidence>
<accession>A0A0D2UNU5</accession>
<dbReference type="GO" id="GO:0003720">
    <property type="term" value="F:telomerase activity"/>
    <property type="evidence" value="ECO:0007669"/>
    <property type="project" value="InterPro"/>
</dbReference>
<evidence type="ECO:0000256" key="9">
    <source>
        <dbReference type="ARBA" id="ARBA00022895"/>
    </source>
</evidence>
<evidence type="ECO:0000256" key="11">
    <source>
        <dbReference type="ARBA" id="ARBA00023242"/>
    </source>
</evidence>
<proteinExistence type="inferred from homology"/>
<sequence>MESSTAIETGAATLLQAPGVPGVPGVSGGAAGCLQQSSGSTRSRNGPTDALSAGAVPSRGRSNPVINSITNEDRKSSTKTIHQHGPRNIVRDCLLPAMFERHCTLLEYLNELVAVQQQAQLSAANSTTAPSSSAFSSFRRPRALPQPLRADDPQEYQHLLTTTLVAFSPGVPISPFKRGADFSQSCTQEELLNRLLELLFREHQPSHVLAPGYRKMRNNDKVLGTVNSLYGVENYFPNTTLNYLKTLPWELLLARMGDSVVLHLLLSASVFVRLNNGCYMQVSGAPADDATPSQPARSKQPKQNMMANKPARKQPKSSSSWHVVPVSDSTERTSAPSTSNMPFDVTDVSDDKADQPPANPVASYATTYLPRSRIFYSLVKATRFPKSHCLNRFEPSTRSAEQLVMRILHPASEPAGKANQTPIKSKHQRVPSRLAPLVSFVAKILHAHRRLSYGAMLQRLCPVPEHVQLIPAKSSHPSSSQATTTQSSNPRPHYRELINSFSTYAQVSAYLEAVTSTLLPKNAWGSAANEAKFRSHLALFVRLRRFDKIALQTMLDGIQVSAIPWLAPPNQLAKSPVGPFHCSGPTDLAKRTGMLASVIQWLFDDILIPLIRMHFYVTESGPHRNRIFYYRQAVWRSITKLSMQPLLSSMLQHVPKKEAKSILSKRMFGFSYLRLLPKAKGVRPIINMGRKPSAAEVSQYLMRGHPGKPRLSINVRLQNLFHVLTFEKNRNPAPLGASLFGIDDIYPRLLPFVNHWIGQGRQSEIYFVSLDIQSAFDTVNHDKLLAVMDGVLQEDEYMMRRFVSVVSAGDKPRRRYNRRVCVAGDFAQFSEFASSVSKDEMKNALLIDQVVYPFQEKQELLDMLQDVVRNNIIRIGKRFYRQRAGISQGSLLSTLLCSYYYGHIESQILPPLPADKGVLLRFVDDFLLVTTDYEYAVSFITAMYTKLSEYGAAINPDKTLINFPFAVAGVQLPQAERDQFPWCGFLLNTKTLSISADYSRYSGVYLNESLTVDVSRHPGRSLRHKMIQSLKPKCHAMLLDCRLNTLLDVQVNVYQIFLLSAIKFHCIVRELPASRRVQGNPAFFIELVLESISFFYSLIQTKTQGVALPVQCSLTRRQVMWIGCHAFITILERKQTDYAPLLRGLTKLQQSFGKGVEHSCVAATHRSRSEILFAVAEFN</sequence>
<dbReference type="eggNOG" id="KOG1005">
    <property type="taxonomic scope" value="Eukaryota"/>
</dbReference>
<evidence type="ECO:0000256" key="1">
    <source>
        <dbReference type="ARBA" id="ARBA00008001"/>
    </source>
</evidence>
<name>A0A0D2UNU5_CAPO3</name>
<feature type="compositionally biased region" description="Polar residues" evidence="14">
    <location>
        <begin position="291"/>
        <end position="306"/>
    </location>
</feature>
<evidence type="ECO:0000313" key="16">
    <source>
        <dbReference type="EMBL" id="KJE96616.1"/>
    </source>
</evidence>
<keyword evidence="11 13" id="KW-0539">Nucleus</keyword>
<evidence type="ECO:0000256" key="6">
    <source>
        <dbReference type="ARBA" id="ARBA00022695"/>
    </source>
</evidence>
<evidence type="ECO:0000256" key="5">
    <source>
        <dbReference type="ARBA" id="ARBA00022679"/>
    </source>
</evidence>
<dbReference type="OrthoDB" id="289721at2759"/>
<dbReference type="Pfam" id="PF11474">
    <property type="entry name" value="TEN_TERT"/>
    <property type="match status" value="1"/>
</dbReference>
<comment type="similarity">
    <text evidence="1 13">Belongs to the reverse transcriptase family. Telomerase subfamily.</text>
</comment>
<keyword evidence="8 13" id="KW-0460">Magnesium</keyword>
<dbReference type="EMBL" id="KE346371">
    <property type="protein sequence ID" value="KJE96616.1"/>
    <property type="molecule type" value="Genomic_DNA"/>
</dbReference>
<feature type="compositionally biased region" description="Polar residues" evidence="14">
    <location>
        <begin position="60"/>
        <end position="70"/>
    </location>
</feature>
<evidence type="ECO:0000256" key="10">
    <source>
        <dbReference type="ARBA" id="ARBA00022918"/>
    </source>
</evidence>
<dbReference type="PRINTS" id="PR01365">
    <property type="entry name" value="TELOMERASERT"/>
</dbReference>
<dbReference type="InterPro" id="IPR049915">
    <property type="entry name" value="TERT_TEN"/>
</dbReference>
<dbReference type="InterPro" id="IPR043502">
    <property type="entry name" value="DNA/RNA_pol_sf"/>
</dbReference>
<dbReference type="GO" id="GO:0000781">
    <property type="term" value="C:chromosome, telomeric region"/>
    <property type="evidence" value="ECO:0007669"/>
    <property type="project" value="UniProtKB-SubCell"/>
</dbReference>
<feature type="compositionally biased region" description="Low complexity" evidence="14">
    <location>
        <begin position="474"/>
        <end position="488"/>
    </location>
</feature>
<dbReference type="PhylomeDB" id="A0A0D2UNU5"/>
<dbReference type="GO" id="GO:0070034">
    <property type="term" value="F:telomerase RNA binding"/>
    <property type="evidence" value="ECO:0007669"/>
    <property type="project" value="TreeGrafter"/>
</dbReference>
<dbReference type="GO" id="GO:0000333">
    <property type="term" value="C:telomerase catalytic core complex"/>
    <property type="evidence" value="ECO:0007669"/>
    <property type="project" value="TreeGrafter"/>
</dbReference>
<dbReference type="InterPro" id="IPR049139">
    <property type="entry name" value="TERT_C"/>
</dbReference>
<dbReference type="GO" id="GO:0042162">
    <property type="term" value="F:telomeric DNA binding"/>
    <property type="evidence" value="ECO:0007669"/>
    <property type="project" value="TreeGrafter"/>
</dbReference>
<dbReference type="FunCoup" id="A0A0D2UNU5">
    <property type="interactions" value="115"/>
</dbReference>
<dbReference type="Pfam" id="PF12009">
    <property type="entry name" value="Telomerase_RBD"/>
    <property type="match status" value="1"/>
</dbReference>
<evidence type="ECO:0000256" key="12">
    <source>
        <dbReference type="ARBA" id="ARBA00048173"/>
    </source>
</evidence>
<dbReference type="InterPro" id="IPR021891">
    <property type="entry name" value="Telomerase_RBD"/>
</dbReference>
<dbReference type="CDD" id="cd01648">
    <property type="entry name" value="TERT"/>
    <property type="match status" value="1"/>
</dbReference>
<dbReference type="GO" id="GO:0046872">
    <property type="term" value="F:metal ion binding"/>
    <property type="evidence" value="ECO:0007669"/>
    <property type="project" value="UniProtKB-KW"/>
</dbReference>
<keyword evidence="6 13" id="KW-0548">Nucleotidyltransferase</keyword>
<gene>
    <name evidence="16" type="ORF">CAOG_006915</name>
</gene>
<evidence type="ECO:0000256" key="13">
    <source>
        <dbReference type="RuleBase" id="RU365061"/>
    </source>
</evidence>
<evidence type="ECO:0000256" key="14">
    <source>
        <dbReference type="SAM" id="MobiDB-lite"/>
    </source>
</evidence>
<dbReference type="STRING" id="595528.A0A0D2UNU5"/>
<dbReference type="InterPro" id="IPR000477">
    <property type="entry name" value="RT_dom"/>
</dbReference>
<feature type="region of interest" description="Disordered" evidence="14">
    <location>
        <begin position="284"/>
        <end position="359"/>
    </location>
</feature>
<organism evidence="16 17">
    <name type="scientific">Capsaspora owczarzaki (strain ATCC 30864)</name>
    <dbReference type="NCBI Taxonomy" id="595528"/>
    <lineage>
        <taxon>Eukaryota</taxon>
        <taxon>Filasterea</taxon>
        <taxon>Capsaspora</taxon>
    </lineage>
</organism>
<dbReference type="InterPro" id="IPR003545">
    <property type="entry name" value="Telomerase_RT"/>
</dbReference>
<dbReference type="PROSITE" id="PS50878">
    <property type="entry name" value="RT_POL"/>
    <property type="match status" value="1"/>
</dbReference>
<dbReference type="Gene3D" id="1.10.132.70">
    <property type="match status" value="1"/>
</dbReference>
<keyword evidence="17" id="KW-1185">Reference proteome</keyword>
<dbReference type="Pfam" id="PF21399">
    <property type="entry name" value="TERT_C"/>
    <property type="match status" value="1"/>
</dbReference>
<keyword evidence="9 13" id="KW-0779">Telomere</keyword>
<feature type="compositionally biased region" description="Polar residues" evidence="14">
    <location>
        <begin position="34"/>
        <end position="46"/>
    </location>
</feature>
<dbReference type="SUPFAM" id="SSF56672">
    <property type="entry name" value="DNA/RNA polymerases"/>
    <property type="match status" value="1"/>
</dbReference>
<keyword evidence="4 13" id="KW-0158">Chromosome</keyword>
<dbReference type="Proteomes" id="UP000008743">
    <property type="component" value="Unassembled WGS sequence"/>
</dbReference>
<dbReference type="PANTHER" id="PTHR12066">
    <property type="entry name" value="TELOMERASE REVERSE TRANSCRIPTASE"/>
    <property type="match status" value="1"/>
</dbReference>
<comment type="subcellular location">
    <subcellularLocation>
        <location evidence="13">Nucleus</location>
    </subcellularLocation>
    <subcellularLocation>
        <location evidence="13">Chromosome</location>
        <location evidence="13">Telomere</location>
    </subcellularLocation>
</comment>
<reference evidence="17" key="1">
    <citation type="submission" date="2011-02" db="EMBL/GenBank/DDBJ databases">
        <title>The Genome Sequence of Capsaspora owczarzaki ATCC 30864.</title>
        <authorList>
            <person name="Russ C."/>
            <person name="Cuomo C."/>
            <person name="Burger G."/>
            <person name="Gray M.W."/>
            <person name="Holland P.W.H."/>
            <person name="King N."/>
            <person name="Lang F.B.F."/>
            <person name="Roger A.J."/>
            <person name="Ruiz-Trillo I."/>
            <person name="Young S.K."/>
            <person name="Zeng Q."/>
            <person name="Gargeya S."/>
            <person name="Alvarado L."/>
            <person name="Berlin A."/>
            <person name="Chapman S.B."/>
            <person name="Chen Z."/>
            <person name="Freedman E."/>
            <person name="Gellesch M."/>
            <person name="Goldberg J."/>
            <person name="Griggs A."/>
            <person name="Gujja S."/>
            <person name="Heilman E."/>
            <person name="Heiman D."/>
            <person name="Howarth C."/>
            <person name="Mehta T."/>
            <person name="Neiman D."/>
            <person name="Pearson M."/>
            <person name="Roberts A."/>
            <person name="Saif S."/>
            <person name="Shea T."/>
            <person name="Shenoy N."/>
            <person name="Sisk P."/>
            <person name="Stolte C."/>
            <person name="Sykes S."/>
            <person name="White J."/>
            <person name="Yandava C."/>
            <person name="Haas B."/>
            <person name="Nusbaum C."/>
            <person name="Birren B."/>
        </authorList>
    </citation>
    <scope>NUCLEOTIDE SEQUENCE</scope>
    <source>
        <strain evidence="17">ATCC 30864</strain>
    </source>
</reference>
<dbReference type="Gene3D" id="1.10.357.90">
    <property type="match status" value="1"/>
</dbReference>
<dbReference type="SMART" id="SM00975">
    <property type="entry name" value="Telomerase_RBD"/>
    <property type="match status" value="1"/>
</dbReference>
<keyword evidence="10 13" id="KW-0695">RNA-directed DNA polymerase</keyword>
<evidence type="ECO:0000313" key="17">
    <source>
        <dbReference type="Proteomes" id="UP000008743"/>
    </source>
</evidence>
<feature type="region of interest" description="Disordered" evidence="14">
    <location>
        <begin position="471"/>
        <end position="492"/>
    </location>
</feature>
<dbReference type="PANTHER" id="PTHR12066:SF0">
    <property type="entry name" value="TELOMERASE REVERSE TRANSCRIPTASE"/>
    <property type="match status" value="1"/>
</dbReference>
<protein>
    <recommendedName>
        <fullName evidence="3 13">Telomerase reverse transcriptase</fullName>
        <ecNumber evidence="2 13">2.7.7.49</ecNumber>
    </recommendedName>
    <alternativeName>
        <fullName evidence="13">Telomerase catalytic subunit</fullName>
    </alternativeName>
</protein>